<dbReference type="InterPro" id="IPR015304">
    <property type="entry name" value="ZinT_dom"/>
</dbReference>
<evidence type="ECO:0000313" key="6">
    <source>
        <dbReference type="EMBL" id="RHZ98877.1"/>
    </source>
</evidence>
<dbReference type="EMBL" id="QWGP01000001">
    <property type="protein sequence ID" value="RHZ98877.1"/>
    <property type="molecule type" value="Genomic_DNA"/>
</dbReference>
<evidence type="ECO:0000256" key="1">
    <source>
        <dbReference type="ARBA" id="ARBA00022729"/>
    </source>
</evidence>
<evidence type="ECO:0000256" key="3">
    <source>
        <dbReference type="SAM" id="MobiDB-lite"/>
    </source>
</evidence>
<dbReference type="Proteomes" id="UP000266305">
    <property type="component" value="Unassembled WGS sequence"/>
</dbReference>
<evidence type="ECO:0000313" key="7">
    <source>
        <dbReference type="Proteomes" id="UP000266305"/>
    </source>
</evidence>
<dbReference type="GO" id="GO:0008270">
    <property type="term" value="F:zinc ion binding"/>
    <property type="evidence" value="ECO:0007669"/>
    <property type="project" value="InterPro"/>
</dbReference>
<feature type="region of interest" description="Disordered" evidence="3">
    <location>
        <begin position="28"/>
        <end position="49"/>
    </location>
</feature>
<evidence type="ECO:0000256" key="2">
    <source>
        <dbReference type="ARBA" id="ARBA00022833"/>
    </source>
</evidence>
<dbReference type="InterPro" id="IPR012674">
    <property type="entry name" value="Calycin"/>
</dbReference>
<name>A0AAX1URP7_CERSP</name>
<reference evidence="6 7" key="1">
    <citation type="submission" date="2018-08" db="EMBL/GenBank/DDBJ databases">
        <title>Draft genome sequence of Rhodobacter sphaeroides FY.</title>
        <authorList>
            <person name="Rayyan A."/>
            <person name="Meyer T.E."/>
            <person name="Kyndt J.A."/>
        </authorList>
    </citation>
    <scope>NUCLEOTIDE SEQUENCE [LARGE SCALE GENOMIC DNA]</scope>
    <source>
        <strain evidence="6 7">FY</strain>
    </source>
</reference>
<keyword evidence="2" id="KW-0862">Zinc</keyword>
<protein>
    <submittedName>
        <fullName evidence="6">Metal-binding protein ZinT</fullName>
    </submittedName>
</protein>
<feature type="chain" id="PRO_5043354012" evidence="4">
    <location>
        <begin position="27"/>
        <end position="227"/>
    </location>
</feature>
<keyword evidence="1 4" id="KW-0732">Signal</keyword>
<dbReference type="SUPFAM" id="SSF50814">
    <property type="entry name" value="Lipocalins"/>
    <property type="match status" value="1"/>
</dbReference>
<sequence length="227" mass="25222">MQTVLSRPLSILAASVALAVAAPALAEKPHDHGHDHAHDHGHDEAHSHASDEIAKGVFKDEQVADRPLSDWQGDWQSVYPLLEDGTLASVMAHKAEHGDKTAEDYLAYYRTGYETDVNRIEIDGDRVTFHGAGGPVSGQYEEDGHEVLTYKAGNRGVRFIFEKVSGDEAAPKFIQFSDHRIAPSTSDHYHLYWGDDRAALLQEVTHWPTYYPAELSAEEIVQEMLAH</sequence>
<dbReference type="AlphaFoldDB" id="A0AAX1URP7"/>
<evidence type="ECO:0000256" key="4">
    <source>
        <dbReference type="SAM" id="SignalP"/>
    </source>
</evidence>
<dbReference type="Pfam" id="PF09223">
    <property type="entry name" value="ZinT"/>
    <property type="match status" value="1"/>
</dbReference>
<feature type="signal peptide" evidence="4">
    <location>
        <begin position="1"/>
        <end position="26"/>
    </location>
</feature>
<organism evidence="6 7">
    <name type="scientific">Cereibacter sphaeroides</name>
    <name type="common">Rhodobacter sphaeroides</name>
    <dbReference type="NCBI Taxonomy" id="1063"/>
    <lineage>
        <taxon>Bacteria</taxon>
        <taxon>Pseudomonadati</taxon>
        <taxon>Pseudomonadota</taxon>
        <taxon>Alphaproteobacteria</taxon>
        <taxon>Rhodobacterales</taxon>
        <taxon>Paracoccaceae</taxon>
        <taxon>Cereibacter</taxon>
    </lineage>
</organism>
<dbReference type="RefSeq" id="WP_118999163.1">
    <property type="nucleotide sequence ID" value="NZ_QWGP01000001.1"/>
</dbReference>
<accession>A0AAX1URP7</accession>
<gene>
    <name evidence="6" type="ORF">D1114_00640</name>
</gene>
<evidence type="ECO:0000259" key="5">
    <source>
        <dbReference type="Pfam" id="PF09223"/>
    </source>
</evidence>
<feature type="domain" description="ZinT" evidence="5">
    <location>
        <begin position="51"/>
        <end position="227"/>
    </location>
</feature>
<dbReference type="Gene3D" id="2.40.128.20">
    <property type="match status" value="1"/>
</dbReference>
<comment type="caution">
    <text evidence="6">The sequence shown here is derived from an EMBL/GenBank/DDBJ whole genome shotgun (WGS) entry which is preliminary data.</text>
</comment>
<proteinExistence type="predicted"/>